<evidence type="ECO:0000259" key="4">
    <source>
        <dbReference type="Pfam" id="PF13472"/>
    </source>
</evidence>
<sequence>MKILSLLSSLLPLAAAKYPTKPAQPSHNHTVWLCGDSTMAPGGGHNGTEGFGKYLQYSFDSSLIRVNNSAYAGRSARTFTREGRFQAVADKIVPGDWVVIEFGHNDDDGQGTVPANDTKSRVDCPGMGNETCIGSYNNQTEIVQTYVTYLRNASSIFLSLGARVIISPPTPTNPYLTANGSFAWAPTKYSYYSWYIVSSLGGPNAGIYYVDHSSYCAQALELLGADVADAGFPMDNTHTSPYLADVVAKAFVLGVKCGTSPLQDYVVNATSRIQGPELGSCLSIDDTLPI</sequence>
<evidence type="ECO:0000313" key="6">
    <source>
        <dbReference type="Proteomes" id="UP001295740"/>
    </source>
</evidence>
<organism evidence="5 6">
    <name type="scientific">Anthostomella pinea</name>
    <dbReference type="NCBI Taxonomy" id="933095"/>
    <lineage>
        <taxon>Eukaryota</taxon>
        <taxon>Fungi</taxon>
        <taxon>Dikarya</taxon>
        <taxon>Ascomycota</taxon>
        <taxon>Pezizomycotina</taxon>
        <taxon>Sordariomycetes</taxon>
        <taxon>Xylariomycetidae</taxon>
        <taxon>Xylariales</taxon>
        <taxon>Xylariaceae</taxon>
        <taxon>Anthostomella</taxon>
    </lineage>
</organism>
<proteinExistence type="inferred from homology"/>
<reference evidence="5" key="1">
    <citation type="submission" date="2023-10" db="EMBL/GenBank/DDBJ databases">
        <authorList>
            <person name="Hackl T."/>
        </authorList>
    </citation>
    <scope>NUCLEOTIDE SEQUENCE</scope>
</reference>
<accession>A0AAI8V8F9</accession>
<dbReference type="InterPro" id="IPR013830">
    <property type="entry name" value="SGNH_hydro"/>
</dbReference>
<feature type="chain" id="PRO_5042537732" evidence="3">
    <location>
        <begin position="17"/>
        <end position="290"/>
    </location>
</feature>
<dbReference type="GO" id="GO:0016787">
    <property type="term" value="F:hydrolase activity"/>
    <property type="evidence" value="ECO:0007669"/>
    <property type="project" value="UniProtKB-KW"/>
</dbReference>
<evidence type="ECO:0000256" key="3">
    <source>
        <dbReference type="SAM" id="SignalP"/>
    </source>
</evidence>
<dbReference type="Pfam" id="PF13472">
    <property type="entry name" value="Lipase_GDSL_2"/>
    <property type="match status" value="1"/>
</dbReference>
<name>A0AAI8V8F9_9PEZI</name>
<protein>
    <submittedName>
        <fullName evidence="5">Uu.00g103380.m01.CDS01</fullName>
    </submittedName>
</protein>
<feature type="domain" description="SGNH hydrolase-type esterase" evidence="4">
    <location>
        <begin position="35"/>
        <end position="182"/>
    </location>
</feature>
<keyword evidence="2" id="KW-0378">Hydrolase</keyword>
<dbReference type="AlphaFoldDB" id="A0AAI8V8F9"/>
<dbReference type="InterPro" id="IPR036514">
    <property type="entry name" value="SGNH_hydro_sf"/>
</dbReference>
<comment type="similarity">
    <text evidence="1">Belongs to the 'GDSL' lipolytic enzyme family.</text>
</comment>
<keyword evidence="3" id="KW-0732">Signal</keyword>
<dbReference type="Proteomes" id="UP001295740">
    <property type="component" value="Unassembled WGS sequence"/>
</dbReference>
<keyword evidence="6" id="KW-1185">Reference proteome</keyword>
<dbReference type="PANTHER" id="PTHR43695">
    <property type="entry name" value="PUTATIVE (AFU_ORTHOLOGUE AFUA_2G17250)-RELATED"/>
    <property type="match status" value="1"/>
</dbReference>
<dbReference type="PANTHER" id="PTHR43695:SF1">
    <property type="entry name" value="RHAMNOGALACTURONAN ACETYLESTERASE"/>
    <property type="match status" value="1"/>
</dbReference>
<evidence type="ECO:0000256" key="2">
    <source>
        <dbReference type="ARBA" id="ARBA00022801"/>
    </source>
</evidence>
<dbReference type="EMBL" id="CAUWAG010000004">
    <property type="protein sequence ID" value="CAJ2502944.1"/>
    <property type="molecule type" value="Genomic_DNA"/>
</dbReference>
<dbReference type="SUPFAM" id="SSF52266">
    <property type="entry name" value="SGNH hydrolase"/>
    <property type="match status" value="1"/>
</dbReference>
<evidence type="ECO:0000256" key="1">
    <source>
        <dbReference type="ARBA" id="ARBA00008668"/>
    </source>
</evidence>
<evidence type="ECO:0000313" key="5">
    <source>
        <dbReference type="EMBL" id="CAJ2502944.1"/>
    </source>
</evidence>
<dbReference type="InterPro" id="IPR037459">
    <property type="entry name" value="RhgT-like"/>
</dbReference>
<feature type="signal peptide" evidence="3">
    <location>
        <begin position="1"/>
        <end position="16"/>
    </location>
</feature>
<comment type="caution">
    <text evidence="5">The sequence shown here is derived from an EMBL/GenBank/DDBJ whole genome shotgun (WGS) entry which is preliminary data.</text>
</comment>
<dbReference type="Gene3D" id="3.40.50.1110">
    <property type="entry name" value="SGNH hydrolase"/>
    <property type="match status" value="1"/>
</dbReference>
<gene>
    <name evidence="5" type="ORF">KHLLAP_LOCUS3412</name>
</gene>